<proteinExistence type="predicted"/>
<dbReference type="Pfam" id="PF00582">
    <property type="entry name" value="Usp"/>
    <property type="match status" value="1"/>
</dbReference>
<dbReference type="InterPro" id="IPR014729">
    <property type="entry name" value="Rossmann-like_a/b/a_fold"/>
</dbReference>
<dbReference type="InterPro" id="IPR006016">
    <property type="entry name" value="UspA"/>
</dbReference>
<reference evidence="2 3" key="1">
    <citation type="submission" date="2017-06" db="EMBL/GenBank/DDBJ databases">
        <title>Novel microbial phyla capable of carbon fixation and sulfur reduction in deep-sea sediments.</title>
        <authorList>
            <person name="Huang J."/>
            <person name="Baker B."/>
            <person name="Wang Y."/>
        </authorList>
    </citation>
    <scope>NUCLEOTIDE SEQUENCE [LARGE SCALE GENOMIC DNA]</scope>
    <source>
        <strain evidence="2">B3_TA06</strain>
    </source>
</reference>
<dbReference type="Proteomes" id="UP000317778">
    <property type="component" value="Unassembled WGS sequence"/>
</dbReference>
<accession>A0A532V4J6</accession>
<name>A0A532V4J6_UNCT6</name>
<evidence type="ECO:0000259" key="1">
    <source>
        <dbReference type="Pfam" id="PF00582"/>
    </source>
</evidence>
<gene>
    <name evidence="2" type="ORF">CEE36_07545</name>
</gene>
<dbReference type="AlphaFoldDB" id="A0A532V4J6"/>
<evidence type="ECO:0000313" key="3">
    <source>
        <dbReference type="Proteomes" id="UP000317778"/>
    </source>
</evidence>
<dbReference type="EMBL" id="NJBO01000011">
    <property type="protein sequence ID" value="TKJ42068.1"/>
    <property type="molecule type" value="Genomic_DNA"/>
</dbReference>
<protein>
    <recommendedName>
        <fullName evidence="1">UspA domain-containing protein</fullName>
    </recommendedName>
</protein>
<feature type="domain" description="UspA" evidence="1">
    <location>
        <begin position="1"/>
        <end position="105"/>
    </location>
</feature>
<comment type="caution">
    <text evidence="2">The sequence shown here is derived from an EMBL/GenBank/DDBJ whole genome shotgun (WGS) entry which is preliminary data.</text>
</comment>
<evidence type="ECO:0000313" key="2">
    <source>
        <dbReference type="EMBL" id="TKJ42068.1"/>
    </source>
</evidence>
<organism evidence="2 3">
    <name type="scientific">candidate division TA06 bacterium B3_TA06</name>
    <dbReference type="NCBI Taxonomy" id="2012487"/>
    <lineage>
        <taxon>Bacteria</taxon>
        <taxon>Bacteria division TA06</taxon>
    </lineage>
</organism>
<dbReference type="Gene3D" id="3.40.50.620">
    <property type="entry name" value="HUPs"/>
    <property type="match status" value="1"/>
</dbReference>
<dbReference type="SUPFAM" id="SSF52402">
    <property type="entry name" value="Adenine nucleotide alpha hydrolases-like"/>
    <property type="match status" value="1"/>
</dbReference>
<sequence length="133" mass="15422">MYRRVLCYVEADETRLEELEGLLDLASQLQSRLIVLAVLPEEPEESTKEEKEKRDILEDRIWNFLYQIEDVAFGRELKISLMLEEGKPEETIASVVKSYEADLCVTFPYKELDAELLLQKLGPTPLLIFNQEG</sequence>